<dbReference type="InterPro" id="IPR036396">
    <property type="entry name" value="Cyt_P450_sf"/>
</dbReference>
<evidence type="ECO:0000256" key="14">
    <source>
        <dbReference type="RuleBase" id="RU000461"/>
    </source>
</evidence>
<feature type="binding site" description="axial binding residue" evidence="13">
    <location>
        <position position="421"/>
    </location>
    <ligand>
        <name>heme</name>
        <dbReference type="ChEBI" id="CHEBI:30413"/>
    </ligand>
    <ligandPart>
        <name>Fe</name>
        <dbReference type="ChEBI" id="CHEBI:18248"/>
    </ligandPart>
</feature>
<keyword evidence="6" id="KW-0812">Transmembrane</keyword>
<evidence type="ECO:0000256" key="9">
    <source>
        <dbReference type="ARBA" id="ARBA00023002"/>
    </source>
</evidence>
<dbReference type="CDD" id="cd11043">
    <property type="entry name" value="CYP90-like"/>
    <property type="match status" value="1"/>
</dbReference>
<keyword evidence="10 13" id="KW-0408">Iron</keyword>
<dbReference type="PROSITE" id="PS00086">
    <property type="entry name" value="CYTOCHROME_P450"/>
    <property type="match status" value="1"/>
</dbReference>
<dbReference type="PRINTS" id="PR00463">
    <property type="entry name" value="EP450I"/>
</dbReference>
<evidence type="ECO:0000256" key="8">
    <source>
        <dbReference type="ARBA" id="ARBA00022989"/>
    </source>
</evidence>
<dbReference type="GO" id="GO:0004497">
    <property type="term" value="F:monooxygenase activity"/>
    <property type="evidence" value="ECO:0007669"/>
    <property type="project" value="UniProtKB-KW"/>
</dbReference>
<dbReference type="EMBL" id="MN747931">
    <property type="protein sequence ID" value="QNN89107.1"/>
    <property type="molecule type" value="mRNA"/>
</dbReference>
<evidence type="ECO:0000256" key="1">
    <source>
        <dbReference type="ARBA" id="ARBA00001971"/>
    </source>
</evidence>
<dbReference type="PANTHER" id="PTHR24286:SF185">
    <property type="entry name" value="CYTOCHROME P450 87A3-LIKE"/>
    <property type="match status" value="1"/>
</dbReference>
<evidence type="ECO:0000256" key="4">
    <source>
        <dbReference type="ARBA" id="ARBA00010617"/>
    </source>
</evidence>
<sequence length="477" mass="54793">MWGVALVLVAVLVVKISHWFYRWANPKCDGELPPGSMGLPIIGETIEFFSPHKLYDIPPFIRKRMTRYGDLFKTSLVGQKVVVSTDPEVNYNIFQQENKSFLIWYTESFIEILGQESLLKYHGKVHKYLKNLILQLVSPESLRVKLLPEMNEATRRHLQSWAELGAVDVKDVASDMIFEYFSRKLISYDEKKNKMKLRENYTAFIEGLISFPLNIPGTKFHACIQGRNTAIKVIKEIYEQRKASNKPGNDFLDHMLEEVAREDTILNEAIAVDLIFVLLFATYETTSAAITLLTKYIFDHPKVVEELTKEHEAIIRNRKDENSDMTWEEYKSMTFTHMVINETVRLANIVPGIFRKVVKDVKIKGYTIPAGWVMMVVPSVLHLNADKYEDPLAFNPWRWEGQELHAGSKTFMAFGGGVRLCVGADFAKLQMTVFLHYFVTKYRWSVTKGGTVIRKPGLVFPDGLHIEIAEKKAAEVN</sequence>
<dbReference type="InterPro" id="IPR017972">
    <property type="entry name" value="Cyt_P450_CS"/>
</dbReference>
<evidence type="ECO:0000256" key="2">
    <source>
        <dbReference type="ARBA" id="ARBA00004167"/>
    </source>
</evidence>
<dbReference type="FunFam" id="1.10.630.10:FF:000020">
    <property type="entry name" value="Cytochrome P450 family protein"/>
    <property type="match status" value="1"/>
</dbReference>
<dbReference type="GO" id="GO:0005506">
    <property type="term" value="F:iron ion binding"/>
    <property type="evidence" value="ECO:0007669"/>
    <property type="project" value="InterPro"/>
</dbReference>
<comment type="cofactor">
    <cofactor evidence="1 13">
        <name>heme</name>
        <dbReference type="ChEBI" id="CHEBI:30413"/>
    </cofactor>
</comment>
<keyword evidence="11 14" id="KW-0503">Monooxygenase</keyword>
<dbReference type="GO" id="GO:0010268">
    <property type="term" value="P:brassinosteroid homeostasis"/>
    <property type="evidence" value="ECO:0007669"/>
    <property type="project" value="TreeGrafter"/>
</dbReference>
<keyword evidence="8" id="KW-1133">Transmembrane helix</keyword>
<dbReference type="AlphaFoldDB" id="A0A7G9U7M6"/>
<accession>A0A7G9U7M6</accession>
<dbReference type="GO" id="GO:0016020">
    <property type="term" value="C:membrane"/>
    <property type="evidence" value="ECO:0007669"/>
    <property type="project" value="UniProtKB-SubCell"/>
</dbReference>
<reference evidence="15" key="1">
    <citation type="submission" date="2019-11" db="EMBL/GenBank/DDBJ databases">
        <title>Systematic dissection of limonoid biosynthesis in neem: identification and functional characterization of key enzymes involved in limonoid biosynthetic pathway.</title>
        <authorList>
            <person name="Pandreka A."/>
            <person name="Kumar A."/>
            <person name="Thulasiram H.V."/>
        </authorList>
    </citation>
    <scope>NUCLEOTIDE SEQUENCE</scope>
</reference>
<dbReference type="Pfam" id="PF00067">
    <property type="entry name" value="p450"/>
    <property type="match status" value="1"/>
</dbReference>
<dbReference type="GO" id="GO:0016705">
    <property type="term" value="F:oxidoreductase activity, acting on paired donors, with incorporation or reduction of molecular oxygen"/>
    <property type="evidence" value="ECO:0007669"/>
    <property type="project" value="InterPro"/>
</dbReference>
<proteinExistence type="evidence at transcript level"/>
<dbReference type="InterPro" id="IPR002401">
    <property type="entry name" value="Cyt_P450_E_grp-I"/>
</dbReference>
<keyword evidence="7 13" id="KW-0479">Metal-binding</keyword>
<dbReference type="Gene3D" id="1.10.630.10">
    <property type="entry name" value="Cytochrome P450"/>
    <property type="match status" value="1"/>
</dbReference>
<dbReference type="GO" id="GO:0020037">
    <property type="term" value="F:heme binding"/>
    <property type="evidence" value="ECO:0007669"/>
    <property type="project" value="InterPro"/>
</dbReference>
<evidence type="ECO:0000256" key="5">
    <source>
        <dbReference type="ARBA" id="ARBA00022617"/>
    </source>
</evidence>
<evidence type="ECO:0000256" key="13">
    <source>
        <dbReference type="PIRSR" id="PIRSR602401-1"/>
    </source>
</evidence>
<comment type="similarity">
    <text evidence="4 14">Belongs to the cytochrome P450 family.</text>
</comment>
<keyword evidence="9 14" id="KW-0560">Oxidoreductase</keyword>
<protein>
    <submittedName>
        <fullName evidence="15">Cytochrome P450</fullName>
    </submittedName>
</protein>
<dbReference type="SMR" id="A0A7G9U7M6"/>
<comment type="pathway">
    <text evidence="3">Secondary metabolite biosynthesis; terpenoid biosynthesis.</text>
</comment>
<keyword evidence="12" id="KW-0472">Membrane</keyword>
<evidence type="ECO:0000256" key="12">
    <source>
        <dbReference type="ARBA" id="ARBA00023136"/>
    </source>
</evidence>
<keyword evidence="5 13" id="KW-0349">Heme</keyword>
<name>A0A7G9U7M6_AZAIN</name>
<dbReference type="GO" id="GO:0016125">
    <property type="term" value="P:sterol metabolic process"/>
    <property type="evidence" value="ECO:0007669"/>
    <property type="project" value="TreeGrafter"/>
</dbReference>
<evidence type="ECO:0000256" key="11">
    <source>
        <dbReference type="ARBA" id="ARBA00023033"/>
    </source>
</evidence>
<evidence type="ECO:0000313" key="15">
    <source>
        <dbReference type="EMBL" id="QNN89107.1"/>
    </source>
</evidence>
<dbReference type="InterPro" id="IPR001128">
    <property type="entry name" value="Cyt_P450"/>
</dbReference>
<evidence type="ECO:0000256" key="10">
    <source>
        <dbReference type="ARBA" id="ARBA00023004"/>
    </source>
</evidence>
<organism evidence="15">
    <name type="scientific">Azadirachta indica</name>
    <name type="common">Neem tree</name>
    <name type="synonym">Melia azadirachta</name>
    <dbReference type="NCBI Taxonomy" id="124943"/>
    <lineage>
        <taxon>Eukaryota</taxon>
        <taxon>Viridiplantae</taxon>
        <taxon>Streptophyta</taxon>
        <taxon>Embryophyta</taxon>
        <taxon>Tracheophyta</taxon>
        <taxon>Spermatophyta</taxon>
        <taxon>Magnoliopsida</taxon>
        <taxon>eudicotyledons</taxon>
        <taxon>Gunneridae</taxon>
        <taxon>Pentapetalae</taxon>
        <taxon>rosids</taxon>
        <taxon>malvids</taxon>
        <taxon>Sapindales</taxon>
        <taxon>Meliaceae</taxon>
        <taxon>Azadirachta</taxon>
    </lineage>
</organism>
<evidence type="ECO:0000256" key="6">
    <source>
        <dbReference type="ARBA" id="ARBA00022692"/>
    </source>
</evidence>
<dbReference type="SUPFAM" id="SSF48264">
    <property type="entry name" value="Cytochrome P450"/>
    <property type="match status" value="1"/>
</dbReference>
<dbReference type="GO" id="GO:0016132">
    <property type="term" value="P:brassinosteroid biosynthetic process"/>
    <property type="evidence" value="ECO:0007669"/>
    <property type="project" value="TreeGrafter"/>
</dbReference>
<dbReference type="PRINTS" id="PR00385">
    <property type="entry name" value="P450"/>
</dbReference>
<evidence type="ECO:0000256" key="7">
    <source>
        <dbReference type="ARBA" id="ARBA00022723"/>
    </source>
</evidence>
<evidence type="ECO:0000256" key="3">
    <source>
        <dbReference type="ARBA" id="ARBA00004721"/>
    </source>
</evidence>
<comment type="subcellular location">
    <subcellularLocation>
        <location evidence="2">Membrane</location>
        <topology evidence="2">Single-pass membrane protein</topology>
    </subcellularLocation>
</comment>
<dbReference type="PANTHER" id="PTHR24286">
    <property type="entry name" value="CYTOCHROME P450 26"/>
    <property type="match status" value="1"/>
</dbReference>